<dbReference type="PANTHER" id="PTHR46268:SF6">
    <property type="entry name" value="UNIVERSAL STRESS PROTEIN UP12"/>
    <property type="match status" value="1"/>
</dbReference>
<feature type="domain" description="UspA" evidence="2">
    <location>
        <begin position="1"/>
        <end position="140"/>
    </location>
</feature>
<dbReference type="InterPro" id="IPR014729">
    <property type="entry name" value="Rossmann-like_a/b/a_fold"/>
</dbReference>
<dbReference type="AlphaFoldDB" id="A0A919MZH5"/>
<reference evidence="3" key="1">
    <citation type="submission" date="2021-01" db="EMBL/GenBank/DDBJ databases">
        <title>Whole genome shotgun sequence of Actinoplanes rishiriensis NBRC 108556.</title>
        <authorList>
            <person name="Komaki H."/>
            <person name="Tamura T."/>
        </authorList>
    </citation>
    <scope>NUCLEOTIDE SEQUENCE</scope>
    <source>
        <strain evidence="3">NBRC 108556</strain>
    </source>
</reference>
<dbReference type="InterPro" id="IPR006015">
    <property type="entry name" value="Universal_stress_UspA"/>
</dbReference>
<dbReference type="Pfam" id="PF00582">
    <property type="entry name" value="Usp"/>
    <property type="match status" value="2"/>
</dbReference>
<dbReference type="Gene3D" id="3.40.50.620">
    <property type="entry name" value="HUPs"/>
    <property type="match status" value="2"/>
</dbReference>
<keyword evidence="4" id="KW-1185">Reference proteome</keyword>
<dbReference type="PANTHER" id="PTHR46268">
    <property type="entry name" value="STRESS RESPONSE PROTEIN NHAX"/>
    <property type="match status" value="1"/>
</dbReference>
<dbReference type="RefSeq" id="WP_203790324.1">
    <property type="nucleotide sequence ID" value="NZ_BOMV01000106.1"/>
</dbReference>
<dbReference type="Proteomes" id="UP000636960">
    <property type="component" value="Unassembled WGS sequence"/>
</dbReference>
<evidence type="ECO:0000256" key="1">
    <source>
        <dbReference type="ARBA" id="ARBA00008791"/>
    </source>
</evidence>
<feature type="domain" description="UspA" evidence="2">
    <location>
        <begin position="150"/>
        <end position="271"/>
    </location>
</feature>
<organism evidence="3 4">
    <name type="scientific">Paractinoplanes rishiriensis</name>
    <dbReference type="NCBI Taxonomy" id="1050105"/>
    <lineage>
        <taxon>Bacteria</taxon>
        <taxon>Bacillati</taxon>
        <taxon>Actinomycetota</taxon>
        <taxon>Actinomycetes</taxon>
        <taxon>Micromonosporales</taxon>
        <taxon>Micromonosporaceae</taxon>
        <taxon>Paractinoplanes</taxon>
    </lineage>
</organism>
<comment type="similarity">
    <text evidence="1">Belongs to the universal stress protein A family.</text>
</comment>
<evidence type="ECO:0000259" key="2">
    <source>
        <dbReference type="Pfam" id="PF00582"/>
    </source>
</evidence>
<dbReference type="PRINTS" id="PR01438">
    <property type="entry name" value="UNVRSLSTRESS"/>
</dbReference>
<evidence type="ECO:0000313" key="3">
    <source>
        <dbReference type="EMBL" id="GIF01529.1"/>
    </source>
</evidence>
<comment type="caution">
    <text evidence="3">The sequence shown here is derived from an EMBL/GenBank/DDBJ whole genome shotgun (WGS) entry which is preliminary data.</text>
</comment>
<sequence>MNTPVAVGFDGSAAADKAVRHGARQAALRGSELRIVHAFGWSVLLAPMYPPDLDVDRGPREALLDLLGRTAATVRNEFPDLAVTTRLVDGSPTAVLIDASREAQLLVVGHRGTGGFAGLLAGSTATQLAGHAACPVTVARDANTADDAAIVLGMDGSPHALAAADVAFAEARRQDAELVIISHGQTLTEAEPDSVTARIEQLAQHYGDIKYRREAADGATPAAALIDAANRLHAGMIVVGSRGHSGFRGLIMGSTSRALVDHASCSVTVVPSPA</sequence>
<evidence type="ECO:0000313" key="4">
    <source>
        <dbReference type="Proteomes" id="UP000636960"/>
    </source>
</evidence>
<dbReference type="SUPFAM" id="SSF52402">
    <property type="entry name" value="Adenine nucleotide alpha hydrolases-like"/>
    <property type="match status" value="2"/>
</dbReference>
<name>A0A919MZH5_9ACTN</name>
<dbReference type="InterPro" id="IPR006016">
    <property type="entry name" value="UspA"/>
</dbReference>
<gene>
    <name evidence="3" type="ORF">Ari01nite_89930</name>
</gene>
<accession>A0A919MZH5</accession>
<proteinExistence type="inferred from homology"/>
<dbReference type="EMBL" id="BOMV01000106">
    <property type="protein sequence ID" value="GIF01529.1"/>
    <property type="molecule type" value="Genomic_DNA"/>
</dbReference>
<protein>
    <submittedName>
        <fullName evidence="3">Universal stress protein</fullName>
    </submittedName>
</protein>